<name>A0A4Z0B678_9PSED</name>
<gene>
    <name evidence="1" type="ORF">DYL61_08570</name>
</gene>
<accession>A0A4Z0B678</accession>
<protein>
    <submittedName>
        <fullName evidence="1">Uncharacterized protein</fullName>
    </submittedName>
</protein>
<reference evidence="1 2" key="1">
    <citation type="journal article" date="2019" name="Syst. Appl. Microbiol.">
        <title>New species of pathogenic Pseudomonas isolated from citrus in Tunisia: Proposal of Pseudomonas kairouanensis sp. nov. and Pseudomonas nabeulensis sp. nov.</title>
        <authorList>
            <person name="Oueslati M."/>
            <person name="Mulet M."/>
            <person name="Gomila M."/>
            <person name="Berge O."/>
            <person name="Hajlaoui M.R."/>
            <person name="Lalucat J."/>
            <person name="Sadfi-Zouaoui N."/>
            <person name="Garcia-Valdes E."/>
        </authorList>
    </citation>
    <scope>NUCLEOTIDE SEQUENCE [LARGE SCALE GENOMIC DNA]</scope>
    <source>
        <strain evidence="1 2">E10B</strain>
    </source>
</reference>
<comment type="caution">
    <text evidence="1">The sequence shown here is derived from an EMBL/GenBank/DDBJ whole genome shotgun (WGS) entry which is preliminary data.</text>
</comment>
<sequence>MTLSLPKPYQRKPGHRDTPLEFRWKEGAQTFKSDDGAMIWSDSPWGEGWVLHGVAGERYLTVYIFSNDEQRPIIGETFETGDDKSVFSYFDPNLGDHEGNYSITLTLIPKTLSCTATFSHIIPTIVEMTDGTINVI</sequence>
<dbReference type="AlphaFoldDB" id="A0A4Z0B678"/>
<evidence type="ECO:0000313" key="1">
    <source>
        <dbReference type="EMBL" id="TFY94516.1"/>
    </source>
</evidence>
<evidence type="ECO:0000313" key="2">
    <source>
        <dbReference type="Proteomes" id="UP000297734"/>
    </source>
</evidence>
<dbReference type="Proteomes" id="UP000297734">
    <property type="component" value="Unassembled WGS sequence"/>
</dbReference>
<proteinExistence type="predicted"/>
<dbReference type="EMBL" id="QUZT01000011">
    <property type="protein sequence ID" value="TFY94516.1"/>
    <property type="molecule type" value="Genomic_DNA"/>
</dbReference>
<organism evidence="1 2">
    <name type="scientific">Pseudomonas nabeulensis</name>
    <dbReference type="NCBI Taxonomy" id="2293833"/>
    <lineage>
        <taxon>Bacteria</taxon>
        <taxon>Pseudomonadati</taxon>
        <taxon>Pseudomonadota</taxon>
        <taxon>Gammaproteobacteria</taxon>
        <taxon>Pseudomonadales</taxon>
        <taxon>Pseudomonadaceae</taxon>
        <taxon>Pseudomonas</taxon>
    </lineage>
</organism>
<keyword evidence="2" id="KW-1185">Reference proteome</keyword>
<dbReference type="RefSeq" id="WP_135307974.1">
    <property type="nucleotide sequence ID" value="NZ_QUZT01000011.1"/>
</dbReference>